<keyword evidence="5" id="KW-1185">Reference proteome</keyword>
<dbReference type="Proteomes" id="UP001359886">
    <property type="component" value="Unassembled WGS sequence"/>
</dbReference>
<evidence type="ECO:0000259" key="3">
    <source>
        <dbReference type="Pfam" id="PF00326"/>
    </source>
</evidence>
<dbReference type="GO" id="GO:0006508">
    <property type="term" value="P:proteolysis"/>
    <property type="evidence" value="ECO:0007669"/>
    <property type="project" value="InterPro"/>
</dbReference>
<dbReference type="RefSeq" id="WP_354696013.1">
    <property type="nucleotide sequence ID" value="NZ_JAZHOG010000009.1"/>
</dbReference>
<dbReference type="Pfam" id="PF00326">
    <property type="entry name" value="Peptidase_S9"/>
    <property type="match status" value="1"/>
</dbReference>
<evidence type="ECO:0000313" key="5">
    <source>
        <dbReference type="Proteomes" id="UP001359886"/>
    </source>
</evidence>
<evidence type="ECO:0000256" key="2">
    <source>
        <dbReference type="SAM" id="SignalP"/>
    </source>
</evidence>
<feature type="domain" description="Peptidase S9 prolyl oligopeptidase catalytic" evidence="3">
    <location>
        <begin position="579"/>
        <end position="728"/>
    </location>
</feature>
<accession>A0AAW9RAH2</accession>
<dbReference type="PANTHER" id="PTHR42776:SF27">
    <property type="entry name" value="DIPEPTIDYL PEPTIDASE FAMILY MEMBER 6"/>
    <property type="match status" value="1"/>
</dbReference>
<feature type="chain" id="PRO_5043768422" evidence="2">
    <location>
        <begin position="27"/>
        <end position="738"/>
    </location>
</feature>
<dbReference type="InterPro" id="IPR029058">
    <property type="entry name" value="AB_hydrolase_fold"/>
</dbReference>
<dbReference type="EMBL" id="JAZHOG010000009">
    <property type="protein sequence ID" value="MEJ8568690.1"/>
    <property type="molecule type" value="Genomic_DNA"/>
</dbReference>
<dbReference type="GO" id="GO:0004252">
    <property type="term" value="F:serine-type endopeptidase activity"/>
    <property type="evidence" value="ECO:0007669"/>
    <property type="project" value="TreeGrafter"/>
</dbReference>
<evidence type="ECO:0000256" key="1">
    <source>
        <dbReference type="ARBA" id="ARBA00022801"/>
    </source>
</evidence>
<reference evidence="4 5" key="1">
    <citation type="submission" date="2024-02" db="EMBL/GenBank/DDBJ databases">
        <title>A novel Wenzhouxiangellaceae bacterium, isolated from coastal sediments.</title>
        <authorList>
            <person name="Du Z.-J."/>
            <person name="Ye Y.-Q."/>
            <person name="Zhang X.-Y."/>
        </authorList>
    </citation>
    <scope>NUCLEOTIDE SEQUENCE [LARGE SCALE GENOMIC DNA]</scope>
    <source>
        <strain evidence="4 5">CH-27</strain>
    </source>
</reference>
<dbReference type="InterPro" id="IPR001375">
    <property type="entry name" value="Peptidase_S9_cat"/>
</dbReference>
<organism evidence="4 5">
    <name type="scientific">Elongatibacter sediminis</name>
    <dbReference type="NCBI Taxonomy" id="3119006"/>
    <lineage>
        <taxon>Bacteria</taxon>
        <taxon>Pseudomonadati</taxon>
        <taxon>Pseudomonadota</taxon>
        <taxon>Gammaproteobacteria</taxon>
        <taxon>Chromatiales</taxon>
        <taxon>Wenzhouxiangellaceae</taxon>
        <taxon>Elongatibacter</taxon>
    </lineage>
</organism>
<sequence>MRQIRCAGLLLAGAMAWLNGMDPAVASDTAAFGPEDVLAISRPVGEPAWAADGRAVAVLHTDWRRDAAVRAHKSTGRLILHEPATGQDTVLSEQASDPVWSESGAQLAWFEGLGPERTLVWSRDPLAGPEPQRLALPGEVSRYRAQHPAPVWVLNDTHLVVAEALPNPPVPEANRPLRLRSDDPHSPFDAHFRDQRRWRLLLVDVDTGQHRTLSEGIALRQLLPRPDRSAVLITHAQIDAPGFFAGDDYVQPLTVEVLALPDGKPRTVDLTDLQHVWGWQDGARLVVQTPRGLEILDLDSGQSGTALPGGLLGAAVSADATAAWMPAGGGDRSGYVIPPPGPHRLVLLGAGETGAQTLLDGDRNVEVLSARWVRQGAALLVHTRELGSRDEAFSLWAEGREHPVLRIPGHAGRLGTAARSGDLAFSLERSDRPADWYVLNLAKPEPGRISHLNPQLDGTAFSAAVAVRGALRSAPGPADAGAPSGAATGGDAAGEWHGLLYRPPEPGPQDEVPLVVTTYGRQSHRLNEFNYEAQLHALNGYAYLLPDVFPRRGELRLAYQQVIPQAAEHVIASHGVGPSIGYYGGSLGGYAGMALVTNSDRADAAVLRAAPVEFALSWATGKDRDADLLEYLMGGATPYADRPAYLLDSPFWLADRIHTPILFLHGTEDAQVPLAHGEWMFQALRRLGQAPTELIVYPGADHSVVRGNRDYFVDFYRRMFDWWQIHLQAHERVPSDPE</sequence>
<dbReference type="PANTHER" id="PTHR42776">
    <property type="entry name" value="SERINE PEPTIDASE S9 FAMILY MEMBER"/>
    <property type="match status" value="1"/>
</dbReference>
<dbReference type="Gene3D" id="3.40.50.1820">
    <property type="entry name" value="alpha/beta hydrolase"/>
    <property type="match status" value="1"/>
</dbReference>
<dbReference type="AlphaFoldDB" id="A0AAW9RAH2"/>
<protein>
    <submittedName>
        <fullName evidence="4">Prolyl oligopeptidase family serine peptidase</fullName>
    </submittedName>
</protein>
<evidence type="ECO:0000313" key="4">
    <source>
        <dbReference type="EMBL" id="MEJ8568690.1"/>
    </source>
</evidence>
<keyword evidence="1" id="KW-0378">Hydrolase</keyword>
<proteinExistence type="predicted"/>
<dbReference type="SUPFAM" id="SSF82171">
    <property type="entry name" value="DPP6 N-terminal domain-like"/>
    <property type="match status" value="1"/>
</dbReference>
<feature type="signal peptide" evidence="2">
    <location>
        <begin position="1"/>
        <end position="26"/>
    </location>
</feature>
<keyword evidence="2" id="KW-0732">Signal</keyword>
<name>A0AAW9RAH2_9GAMM</name>
<comment type="caution">
    <text evidence="4">The sequence shown here is derived from an EMBL/GenBank/DDBJ whole genome shotgun (WGS) entry which is preliminary data.</text>
</comment>
<dbReference type="SUPFAM" id="SSF53474">
    <property type="entry name" value="alpha/beta-Hydrolases"/>
    <property type="match status" value="1"/>
</dbReference>
<gene>
    <name evidence="4" type="ORF">V3330_13740</name>
</gene>